<evidence type="ECO:0000256" key="5">
    <source>
        <dbReference type="ARBA" id="ARBA00022840"/>
    </source>
</evidence>
<organism evidence="14 15">
    <name type="scientific">Trichuris muris</name>
    <name type="common">Mouse whipworm</name>
    <dbReference type="NCBI Taxonomy" id="70415"/>
    <lineage>
        <taxon>Eukaryota</taxon>
        <taxon>Metazoa</taxon>
        <taxon>Ecdysozoa</taxon>
        <taxon>Nematoda</taxon>
        <taxon>Enoplea</taxon>
        <taxon>Dorylaimia</taxon>
        <taxon>Trichinellida</taxon>
        <taxon>Trichuridae</taxon>
        <taxon>Trichuris</taxon>
    </lineage>
</organism>
<feature type="binding site" evidence="10">
    <location>
        <begin position="148"/>
        <end position="155"/>
    </location>
    <ligand>
        <name>ATP</name>
        <dbReference type="ChEBI" id="CHEBI:30616"/>
    </ligand>
</feature>
<dbReference type="GO" id="GO:0008017">
    <property type="term" value="F:microtubule binding"/>
    <property type="evidence" value="ECO:0007669"/>
    <property type="project" value="InterPro"/>
</dbReference>
<dbReference type="InterPro" id="IPR001752">
    <property type="entry name" value="Kinesin_motor_dom"/>
</dbReference>
<dbReference type="PROSITE" id="PS00411">
    <property type="entry name" value="KINESIN_MOTOR_1"/>
    <property type="match status" value="1"/>
</dbReference>
<dbReference type="GO" id="GO:0003777">
    <property type="term" value="F:microtubule motor activity"/>
    <property type="evidence" value="ECO:0007669"/>
    <property type="project" value="InterPro"/>
</dbReference>
<feature type="compositionally biased region" description="Pro residues" evidence="12">
    <location>
        <begin position="1007"/>
        <end position="1016"/>
    </location>
</feature>
<evidence type="ECO:0000256" key="3">
    <source>
        <dbReference type="ARBA" id="ARBA00022701"/>
    </source>
</evidence>
<dbReference type="InterPro" id="IPR036961">
    <property type="entry name" value="Kinesin_motor_dom_sf"/>
</dbReference>
<evidence type="ECO:0000256" key="8">
    <source>
        <dbReference type="ARBA" id="ARBA00023212"/>
    </source>
</evidence>
<dbReference type="FunFam" id="3.40.850.10:FF:000019">
    <property type="entry name" value="Kinesin-like protein KIN-5D"/>
    <property type="match status" value="1"/>
</dbReference>
<dbReference type="STRING" id="70415.A0A5S6QUX3"/>
<feature type="region of interest" description="Disordered" evidence="12">
    <location>
        <begin position="989"/>
        <end position="1054"/>
    </location>
</feature>
<feature type="domain" description="Kinesin motor" evidence="13">
    <location>
        <begin position="70"/>
        <end position="395"/>
    </location>
</feature>
<evidence type="ECO:0000256" key="10">
    <source>
        <dbReference type="PROSITE-ProRule" id="PRU00283"/>
    </source>
</evidence>
<feature type="coiled-coil region" evidence="11">
    <location>
        <begin position="942"/>
        <end position="969"/>
    </location>
</feature>
<keyword evidence="4 10" id="KW-0547">Nucleotide-binding</keyword>
<dbReference type="PROSITE" id="PS50067">
    <property type="entry name" value="KINESIN_MOTOR_2"/>
    <property type="match status" value="1"/>
</dbReference>
<dbReference type="AlphaFoldDB" id="A0A5S6QUX3"/>
<evidence type="ECO:0000256" key="4">
    <source>
        <dbReference type="ARBA" id="ARBA00022741"/>
    </source>
</evidence>
<accession>A0A5S6QUX3</accession>
<name>A0A5S6QUX3_TRIMR</name>
<keyword evidence="2" id="KW-0963">Cytoplasm</keyword>
<dbReference type="Pfam" id="PF25764">
    <property type="entry name" value="KIF21A_4th"/>
    <property type="match status" value="1"/>
</dbReference>
<dbReference type="WBParaSite" id="TMUE_3000010934.1">
    <property type="protein sequence ID" value="TMUE_3000010934.1"/>
    <property type="gene ID" value="WBGene00301110"/>
</dbReference>
<dbReference type="GO" id="GO:0007052">
    <property type="term" value="P:mitotic spindle organization"/>
    <property type="evidence" value="ECO:0007669"/>
    <property type="project" value="TreeGrafter"/>
</dbReference>
<evidence type="ECO:0000256" key="11">
    <source>
        <dbReference type="SAM" id="Coils"/>
    </source>
</evidence>
<feature type="coiled-coil region" evidence="11">
    <location>
        <begin position="731"/>
        <end position="758"/>
    </location>
</feature>
<dbReference type="PANTHER" id="PTHR47969">
    <property type="entry name" value="CHROMOSOME-ASSOCIATED KINESIN KIF4A-RELATED"/>
    <property type="match status" value="1"/>
</dbReference>
<evidence type="ECO:0000259" key="13">
    <source>
        <dbReference type="PROSITE" id="PS50067"/>
    </source>
</evidence>
<evidence type="ECO:0000256" key="9">
    <source>
        <dbReference type="ARBA" id="ARBA00034704"/>
    </source>
</evidence>
<evidence type="ECO:0000256" key="2">
    <source>
        <dbReference type="ARBA" id="ARBA00022490"/>
    </source>
</evidence>
<dbReference type="PANTHER" id="PTHR47969:SF15">
    <property type="entry name" value="CHROMOSOME-ASSOCIATED KINESIN KIF4A-RELATED"/>
    <property type="match status" value="1"/>
</dbReference>
<dbReference type="GO" id="GO:0005874">
    <property type="term" value="C:microtubule"/>
    <property type="evidence" value="ECO:0007669"/>
    <property type="project" value="UniProtKB-KW"/>
</dbReference>
<dbReference type="SMART" id="SM00129">
    <property type="entry name" value="KISc"/>
    <property type="match status" value="1"/>
</dbReference>
<evidence type="ECO:0000313" key="14">
    <source>
        <dbReference type="Proteomes" id="UP000046395"/>
    </source>
</evidence>
<dbReference type="SUPFAM" id="SSF52540">
    <property type="entry name" value="P-loop containing nucleoside triphosphate hydrolases"/>
    <property type="match status" value="1"/>
</dbReference>
<evidence type="ECO:0000313" key="15">
    <source>
        <dbReference type="WBParaSite" id="TMUE_3000010934.1"/>
    </source>
</evidence>
<protein>
    <submittedName>
        <fullName evidence="15">Kinesin motor domain-containing protein</fullName>
    </submittedName>
</protein>
<evidence type="ECO:0000256" key="1">
    <source>
        <dbReference type="ARBA" id="ARBA00004245"/>
    </source>
</evidence>
<dbReference type="PRINTS" id="PR00380">
    <property type="entry name" value="KINESINHEAVY"/>
</dbReference>
<keyword evidence="14" id="KW-1185">Reference proteome</keyword>
<dbReference type="InterPro" id="IPR027417">
    <property type="entry name" value="P-loop_NTPase"/>
</dbReference>
<reference evidence="15" key="1">
    <citation type="submission" date="2019-12" db="UniProtKB">
        <authorList>
            <consortium name="WormBaseParasite"/>
        </authorList>
    </citation>
    <scope>IDENTIFICATION</scope>
</reference>
<evidence type="ECO:0000256" key="6">
    <source>
        <dbReference type="ARBA" id="ARBA00023054"/>
    </source>
</evidence>
<dbReference type="Gene3D" id="1.20.5.340">
    <property type="match status" value="1"/>
</dbReference>
<keyword evidence="6 11" id="KW-0175">Coiled coil</keyword>
<dbReference type="GO" id="GO:0051231">
    <property type="term" value="P:spindle elongation"/>
    <property type="evidence" value="ECO:0007669"/>
    <property type="project" value="TreeGrafter"/>
</dbReference>
<keyword evidence="3" id="KW-0493">Microtubule</keyword>
<sequence>MLTAAVATEPLRRCIRLFDRCTGIRFLVDTVAMFGCSRSQRTCALLTIRSGPSRKSLHSQLRDAMAKSIPVKVAIRCRPMALMEKEQGATDCLQILSDHRQVVIDGRCFQFDEVFGHSCSQHQVYESCAAPLCDSFFEGYNCTIFAYGQTGSGKTYTMGTEEKAQGSCPESGGLIIRIISNIFNHSEAQSNEFEFNFSCSMLEIYNETVFDLLGNREPLMIREHQTEGVYVQNLTLKRVENLTDTLQCLEEGCINRSQGQTAMNATSSRSHAIFTIYMTKISRNENANCYKAKLNLVDLAGSERLKKTQAEGKRMKEGIKINEGLLALGNVISALTETTNSRVHVPYRDSKLTRLLQDSLGGNSVTVMIACVSPADTNHEETLNTLRYAERAKKIKNKPLVNLDPTAAELLRLRQENEIYRRALGLSPGSSFANAKQLTSSTELEETRRRVLALETQCEKMERYKDRYLRQAQNLLSAEFHRDVLHDCAKEVQEKLYKVSEMSAPPDVLDALTIIIQDIANVIKSVENQNASMFNASSGDDEESLEQKANLEQADEKEAQSRFEQLSREIKEKEKQISEAENDLSESTGHCHDHKGVIEDLCAKVSALTAEKDELANQLKTLTKCTKMNEQRRQRINELEKQITDLNKKLVATRNLERFKVQSENYIKELRSQIYVLKQTQVNCLRQKREEAARARKAKATIDREMNILRDRKRRVEYEALKDKRRYDRILSVYQRKYEAATALSRRLQDQISRMTRERPGTKKMIGNSKTIADYVRRELYLAIGSAEAKFYCKQLLSQRETLYKQLMKLKKDAMDRGDAELLPSERSDLDQQESELIRQIELRSARVTELRRRITEYELCEKSKYRFANVSSVDDAKMVLQVLFDQAVMANLNQKRAESTLQEVNDYALNMPVSSNSQVQQSTVMGSPVTPCRVRMLTELCNTQKKTIEDLSERLKSAETEQRRLAQERCDDKPDSWKRKLYFGPRRAQGLSDINEQTSSNENVSPPVPLRPYLPTPRKLIHLVRPETAGQIDQDDGDEEDGSSGSKRRRADS</sequence>
<comment type="subcellular location">
    <subcellularLocation>
        <location evidence="1">Cytoplasm</location>
        <location evidence="1">Cytoskeleton</location>
    </subcellularLocation>
</comment>
<dbReference type="Proteomes" id="UP000046395">
    <property type="component" value="Unassembled WGS sequence"/>
</dbReference>
<evidence type="ECO:0000256" key="7">
    <source>
        <dbReference type="ARBA" id="ARBA00023175"/>
    </source>
</evidence>
<evidence type="ECO:0000256" key="12">
    <source>
        <dbReference type="SAM" id="MobiDB-lite"/>
    </source>
</evidence>
<keyword evidence="7 10" id="KW-0505">Motor protein</keyword>
<dbReference type="InterPro" id="IPR027640">
    <property type="entry name" value="Kinesin-like_fam"/>
</dbReference>
<dbReference type="GO" id="GO:0005875">
    <property type="term" value="C:microtubule associated complex"/>
    <property type="evidence" value="ECO:0007669"/>
    <property type="project" value="TreeGrafter"/>
</dbReference>
<keyword evidence="5 10" id="KW-0067">ATP-binding</keyword>
<keyword evidence="8" id="KW-0206">Cytoskeleton</keyword>
<feature type="region of interest" description="Disordered" evidence="12">
    <location>
        <begin position="533"/>
        <end position="562"/>
    </location>
</feature>
<dbReference type="Gene3D" id="3.40.850.10">
    <property type="entry name" value="Kinesin motor domain"/>
    <property type="match status" value="1"/>
</dbReference>
<proteinExistence type="inferred from homology"/>
<feature type="compositionally biased region" description="Polar residues" evidence="12">
    <location>
        <begin position="993"/>
        <end position="1005"/>
    </location>
</feature>
<feature type="compositionally biased region" description="Acidic residues" evidence="12">
    <location>
        <begin position="1034"/>
        <end position="1043"/>
    </location>
</feature>
<dbReference type="GO" id="GO:0005524">
    <property type="term" value="F:ATP binding"/>
    <property type="evidence" value="ECO:0007669"/>
    <property type="project" value="UniProtKB-UniRule"/>
</dbReference>
<dbReference type="GO" id="GO:0007018">
    <property type="term" value="P:microtubule-based movement"/>
    <property type="evidence" value="ECO:0007669"/>
    <property type="project" value="InterPro"/>
</dbReference>
<dbReference type="InterPro" id="IPR019821">
    <property type="entry name" value="Kinesin_motor_CS"/>
</dbReference>
<dbReference type="Pfam" id="PF00225">
    <property type="entry name" value="Kinesin"/>
    <property type="match status" value="1"/>
</dbReference>
<comment type="similarity">
    <text evidence="9">Belongs to the TRAFAC class myosin-kinesin ATPase superfamily. Kinesin family. KIN-5/BimC subfamily.</text>
</comment>